<evidence type="ECO:0000256" key="3">
    <source>
        <dbReference type="PIRSR" id="PIRSR623088-1"/>
    </source>
</evidence>
<dbReference type="InterPro" id="IPR023088">
    <property type="entry name" value="PDEase"/>
</dbReference>
<feature type="binding site" evidence="4">
    <location>
        <position position="343"/>
    </location>
    <ligand>
        <name>AMP</name>
        <dbReference type="ChEBI" id="CHEBI:456215"/>
    </ligand>
</feature>
<dbReference type="Gene3D" id="1.10.1300.10">
    <property type="entry name" value="3'5'-cyclic nucleotide phosphodiesterase, catalytic domain"/>
    <property type="match status" value="1"/>
</dbReference>
<evidence type="ECO:0000313" key="9">
    <source>
        <dbReference type="EMBL" id="GBF93027.1"/>
    </source>
</evidence>
<sequence length="430" mass="44965">MESPMDKLMSPLSPRKSADKPAAASLAEDPVPVKPVCSLELPTAEERLAAIARFYSDRVFSLSFDAFDISAASGGRPLVAVGIIAFERLGLEEVADRAKYMAWFSAVERAYTDTNAYHNAAHGADVLAGTLTLLSHLDTTLSAPGPAPRGGAGGGGAAGGAVSKVEALALVLAAAAHDVGHPGVGNGFLAATLSPMAVFYNDESINEMMHACRAFQIMLEGGGACNVLGKLSRAEFGQARRIITATILATDMAKHGGLLDEFVAAQAACPDVRLWDDKGRLLLFRITLHLADLMNPVRPWPLASAYGEGVVSEAARQGDAERAAGLVPSAMTDRDAICLPAAQLGFMTRFLKPVLIAFAGVIPDFVIPAAASFGDTEARWAEMLAAGVRLPPGGCYPPFSAGIGSDVALRRARAVEEAVAARDAHWARFG</sequence>
<feature type="region of interest" description="Disordered" evidence="7">
    <location>
        <begin position="1"/>
        <end position="26"/>
    </location>
</feature>
<dbReference type="STRING" id="307507.A0A2V0P758"/>
<dbReference type="Pfam" id="PF00233">
    <property type="entry name" value="PDEase_I"/>
    <property type="match status" value="1"/>
</dbReference>
<feature type="domain" description="PDEase" evidence="8">
    <location>
        <begin position="43"/>
        <end position="387"/>
    </location>
</feature>
<evidence type="ECO:0000256" key="1">
    <source>
        <dbReference type="ARBA" id="ARBA00022723"/>
    </source>
</evidence>
<dbReference type="SUPFAM" id="SSF109604">
    <property type="entry name" value="HD-domain/PDEase-like"/>
    <property type="match status" value="1"/>
</dbReference>
<keyword evidence="10" id="KW-1185">Reference proteome</keyword>
<feature type="binding site" evidence="5">
    <location>
        <position position="122"/>
    </location>
    <ligand>
        <name>Zn(2+)</name>
        <dbReference type="ChEBI" id="CHEBI:29105"/>
        <label>1</label>
    </ligand>
</feature>
<dbReference type="InterPro" id="IPR002073">
    <property type="entry name" value="PDEase_catalytic_dom"/>
</dbReference>
<comment type="similarity">
    <text evidence="6">Belongs to the cyclic nucleotide phosphodiesterase family.</text>
</comment>
<keyword evidence="2 6" id="KW-0378">Hydrolase</keyword>
<dbReference type="InParanoid" id="A0A2V0P758"/>
<keyword evidence="1 5" id="KW-0479">Metal-binding</keyword>
<dbReference type="OrthoDB" id="189220at2759"/>
<dbReference type="PANTHER" id="PTHR11347">
    <property type="entry name" value="CYCLIC NUCLEOTIDE PHOSPHODIESTERASE"/>
    <property type="match status" value="1"/>
</dbReference>
<protein>
    <recommendedName>
        <fullName evidence="6">Phosphodiesterase</fullName>
        <ecNumber evidence="6">3.1.4.-</ecNumber>
    </recommendedName>
</protein>
<dbReference type="EMBL" id="BDRX01000037">
    <property type="protein sequence ID" value="GBF93027.1"/>
    <property type="molecule type" value="Genomic_DNA"/>
</dbReference>
<dbReference type="PROSITE" id="PS51845">
    <property type="entry name" value="PDEASE_I_2"/>
    <property type="match status" value="1"/>
</dbReference>
<dbReference type="AlphaFoldDB" id="A0A2V0P758"/>
<dbReference type="GO" id="GO:0046872">
    <property type="term" value="F:metal ion binding"/>
    <property type="evidence" value="ECO:0007669"/>
    <property type="project" value="UniProtKB-KW"/>
</dbReference>
<gene>
    <name evidence="9" type="ORF">Rsub_05638</name>
</gene>
<dbReference type="InterPro" id="IPR036971">
    <property type="entry name" value="PDEase_catalytic_dom_sf"/>
</dbReference>
<comment type="cofactor">
    <cofactor evidence="6">
        <name>a divalent metal cation</name>
        <dbReference type="ChEBI" id="CHEBI:60240"/>
    </cofactor>
    <text evidence="6">Binds 2 divalent metal cations per subunit. Site 1 may preferentially bind zinc ions, while site 2 has a preference for magnesium and/or manganese ions.</text>
</comment>
<evidence type="ECO:0000256" key="6">
    <source>
        <dbReference type="RuleBase" id="RU363067"/>
    </source>
</evidence>
<evidence type="ECO:0000256" key="4">
    <source>
        <dbReference type="PIRSR" id="PIRSR623088-2"/>
    </source>
</evidence>
<dbReference type="PROSITE" id="PS00126">
    <property type="entry name" value="PDEASE_I_1"/>
    <property type="match status" value="1"/>
</dbReference>
<comment type="caution">
    <text evidence="9">The sequence shown here is derived from an EMBL/GenBank/DDBJ whole genome shotgun (WGS) entry which is preliminary data.</text>
</comment>
<evidence type="ECO:0000256" key="2">
    <source>
        <dbReference type="ARBA" id="ARBA00022801"/>
    </source>
</evidence>
<evidence type="ECO:0000313" key="10">
    <source>
        <dbReference type="Proteomes" id="UP000247498"/>
    </source>
</evidence>
<dbReference type="GO" id="GO:0004114">
    <property type="term" value="F:3',5'-cyclic-nucleotide phosphodiesterase activity"/>
    <property type="evidence" value="ECO:0007669"/>
    <property type="project" value="InterPro"/>
</dbReference>
<evidence type="ECO:0000256" key="7">
    <source>
        <dbReference type="SAM" id="MobiDB-lite"/>
    </source>
</evidence>
<evidence type="ECO:0000256" key="5">
    <source>
        <dbReference type="PIRSR" id="PIRSR623088-3"/>
    </source>
</evidence>
<dbReference type="GO" id="GO:0007165">
    <property type="term" value="P:signal transduction"/>
    <property type="evidence" value="ECO:0007669"/>
    <property type="project" value="InterPro"/>
</dbReference>
<evidence type="ECO:0000259" key="8">
    <source>
        <dbReference type="PROSITE" id="PS51845"/>
    </source>
</evidence>
<feature type="binding site" evidence="5">
    <location>
        <position position="178"/>
    </location>
    <ligand>
        <name>Zn(2+)</name>
        <dbReference type="ChEBI" id="CHEBI:29105"/>
        <label>2</label>
    </ligand>
</feature>
<feature type="active site" description="Proton donor" evidence="3">
    <location>
        <position position="118"/>
    </location>
</feature>
<dbReference type="PRINTS" id="PR00387">
    <property type="entry name" value="PDIESTERASE1"/>
</dbReference>
<organism evidence="9 10">
    <name type="scientific">Raphidocelis subcapitata</name>
    <dbReference type="NCBI Taxonomy" id="307507"/>
    <lineage>
        <taxon>Eukaryota</taxon>
        <taxon>Viridiplantae</taxon>
        <taxon>Chlorophyta</taxon>
        <taxon>core chlorophytes</taxon>
        <taxon>Chlorophyceae</taxon>
        <taxon>CS clade</taxon>
        <taxon>Sphaeropleales</taxon>
        <taxon>Selenastraceae</taxon>
        <taxon>Raphidocelis</taxon>
    </lineage>
</organism>
<feature type="binding site" evidence="4">
    <location>
        <position position="178"/>
    </location>
    <ligand>
        <name>AMP</name>
        <dbReference type="ChEBI" id="CHEBI:456215"/>
    </ligand>
</feature>
<feature type="binding site" evidence="4">
    <location>
        <begin position="118"/>
        <end position="122"/>
    </location>
    <ligand>
        <name>AMP</name>
        <dbReference type="ChEBI" id="CHEBI:456215"/>
    </ligand>
</feature>
<proteinExistence type="inferred from homology"/>
<dbReference type="EC" id="3.1.4.-" evidence="6"/>
<dbReference type="Proteomes" id="UP000247498">
    <property type="component" value="Unassembled WGS sequence"/>
</dbReference>
<accession>A0A2V0P758</accession>
<feature type="binding site" evidence="5">
    <location>
        <position position="292"/>
    </location>
    <ligand>
        <name>Zn(2+)</name>
        <dbReference type="ChEBI" id="CHEBI:29105"/>
        <label>1</label>
    </ligand>
</feature>
<reference evidence="9 10" key="1">
    <citation type="journal article" date="2018" name="Sci. Rep.">
        <title>Raphidocelis subcapitata (=Pseudokirchneriella subcapitata) provides an insight into genome evolution and environmental adaptations in the Sphaeropleales.</title>
        <authorList>
            <person name="Suzuki S."/>
            <person name="Yamaguchi H."/>
            <person name="Nakajima N."/>
            <person name="Kawachi M."/>
        </authorList>
    </citation>
    <scope>NUCLEOTIDE SEQUENCE [LARGE SCALE GENOMIC DNA]</scope>
    <source>
        <strain evidence="9 10">NIES-35</strain>
    </source>
</reference>
<feature type="binding site" evidence="5">
    <location>
        <position position="177"/>
    </location>
    <ligand>
        <name>Zn(2+)</name>
        <dbReference type="ChEBI" id="CHEBI:29105"/>
        <label>1</label>
    </ligand>
</feature>
<feature type="binding site" evidence="5">
    <location>
        <position position="178"/>
    </location>
    <ligand>
        <name>Zn(2+)</name>
        <dbReference type="ChEBI" id="CHEBI:29105"/>
        <label>1</label>
    </ligand>
</feature>
<feature type="binding site" evidence="4">
    <location>
        <position position="292"/>
    </location>
    <ligand>
        <name>AMP</name>
        <dbReference type="ChEBI" id="CHEBI:456215"/>
    </ligand>
</feature>
<name>A0A2V0P758_9CHLO</name>
<dbReference type="InterPro" id="IPR023174">
    <property type="entry name" value="PDEase_CS"/>
</dbReference>